<name>A0A7J8SX25_GOSDV</name>
<dbReference type="Proteomes" id="UP000593561">
    <property type="component" value="Unassembled WGS sequence"/>
</dbReference>
<comment type="caution">
    <text evidence="2">The sequence shown here is derived from an EMBL/GenBank/DDBJ whole genome shotgun (WGS) entry which is preliminary data.</text>
</comment>
<feature type="region of interest" description="Disordered" evidence="1">
    <location>
        <begin position="20"/>
        <end position="42"/>
    </location>
</feature>
<keyword evidence="3" id="KW-1185">Reference proteome</keyword>
<evidence type="ECO:0000256" key="1">
    <source>
        <dbReference type="SAM" id="MobiDB-lite"/>
    </source>
</evidence>
<dbReference type="AlphaFoldDB" id="A0A7J8SX25"/>
<gene>
    <name evidence="2" type="ORF">Godav_002473</name>
</gene>
<protein>
    <submittedName>
        <fullName evidence="2">Uncharacterized protein</fullName>
    </submittedName>
</protein>
<proteinExistence type="predicted"/>
<reference evidence="2 3" key="1">
    <citation type="journal article" date="2019" name="Genome Biol. Evol.">
        <title>Insights into the evolution of the New World diploid cottons (Gossypium, subgenus Houzingenia) based on genome sequencing.</title>
        <authorList>
            <person name="Grover C.E."/>
            <person name="Arick M.A. 2nd"/>
            <person name="Thrash A."/>
            <person name="Conover J.L."/>
            <person name="Sanders W.S."/>
            <person name="Peterson D.G."/>
            <person name="Frelichowski J.E."/>
            <person name="Scheffler J.A."/>
            <person name="Scheffler B.E."/>
            <person name="Wendel J.F."/>
        </authorList>
    </citation>
    <scope>NUCLEOTIDE SEQUENCE [LARGE SCALE GENOMIC DNA]</scope>
    <source>
        <strain evidence="2">27</strain>
        <tissue evidence="2">Leaf</tissue>
    </source>
</reference>
<sequence length="125" mass="14303">MNVKDKVRVNVDGLNMDDIEVKELSDSDDSETLNSAHESDSDGQNWLEFILKSDMNNPKLKVTRHKAGVHNQVVAPTHQEATPTYQEATLREKLSFKRKPVREPNIVRWMPSTQESSVLDQSMRL</sequence>
<dbReference type="EMBL" id="JABFAC010000012">
    <property type="protein sequence ID" value="MBA0630360.1"/>
    <property type="molecule type" value="Genomic_DNA"/>
</dbReference>
<evidence type="ECO:0000313" key="3">
    <source>
        <dbReference type="Proteomes" id="UP000593561"/>
    </source>
</evidence>
<accession>A0A7J8SX25</accession>
<organism evidence="2 3">
    <name type="scientific">Gossypium davidsonii</name>
    <name type="common">Davidson's cotton</name>
    <name type="synonym">Gossypium klotzschianum subsp. davidsonii</name>
    <dbReference type="NCBI Taxonomy" id="34287"/>
    <lineage>
        <taxon>Eukaryota</taxon>
        <taxon>Viridiplantae</taxon>
        <taxon>Streptophyta</taxon>
        <taxon>Embryophyta</taxon>
        <taxon>Tracheophyta</taxon>
        <taxon>Spermatophyta</taxon>
        <taxon>Magnoliopsida</taxon>
        <taxon>eudicotyledons</taxon>
        <taxon>Gunneridae</taxon>
        <taxon>Pentapetalae</taxon>
        <taxon>rosids</taxon>
        <taxon>malvids</taxon>
        <taxon>Malvales</taxon>
        <taxon>Malvaceae</taxon>
        <taxon>Malvoideae</taxon>
        <taxon>Gossypium</taxon>
    </lineage>
</organism>
<evidence type="ECO:0000313" key="2">
    <source>
        <dbReference type="EMBL" id="MBA0630360.1"/>
    </source>
</evidence>